<evidence type="ECO:0000313" key="2">
    <source>
        <dbReference type="EMBL" id="AAC04828.1"/>
    </source>
</evidence>
<organism evidence="2">
    <name type="scientific">Bradyrhizobium japonicum</name>
    <dbReference type="NCBI Taxonomy" id="375"/>
    <lineage>
        <taxon>Bacteria</taxon>
        <taxon>Pseudomonadati</taxon>
        <taxon>Pseudomonadota</taxon>
        <taxon>Alphaproteobacteria</taxon>
        <taxon>Hyphomicrobiales</taxon>
        <taxon>Nitrobacteraceae</taxon>
        <taxon>Bradyrhizobium</taxon>
    </lineage>
</organism>
<name>O52502_BRAJP</name>
<accession>O52502</accession>
<dbReference type="AlphaFoldDB" id="O52502"/>
<reference evidence="2" key="2">
    <citation type="submission" date="1999-12" db="EMBL/GenBank/DDBJ databases">
        <authorList>
            <person name="Becker B.U."/>
            <person name="Kosch K."/>
            <person name="Parniske M."/>
            <person name="Muller P."/>
        </authorList>
    </citation>
    <scope>NUCLEOTIDE SEQUENCE</scope>
    <source>
        <strain evidence="2">USDA 110spc4</strain>
    </source>
</reference>
<feature type="region of interest" description="Disordered" evidence="1">
    <location>
        <begin position="82"/>
        <end position="124"/>
    </location>
</feature>
<protein>
    <submittedName>
        <fullName evidence="2">Uncharacterized protein</fullName>
    </submittedName>
</protein>
<reference evidence="2" key="1">
    <citation type="journal article" date="1998" name="Mol. Gen. Genet.">
        <title>Exopolysaccharide (EPS) synthesis in Bradyrhizobium japonicum: sequence, operon structure and mutational analysis of an exo gene cluster.</title>
        <authorList>
            <person name="Becker B.U."/>
            <person name="Kosch K."/>
            <person name="Parniske M."/>
            <person name="Muller P."/>
        </authorList>
    </citation>
    <scope>NUCLEOTIDE SEQUENCE</scope>
    <source>
        <strain evidence="2">USDA 110spc4</strain>
    </source>
</reference>
<sequence>MHQAARLEFERVMDEFVSLACRARGRALACACLVVGTYHGGGRRSRADERRMVLRARLERRRELRRRCAHDTRAVRRADFSDGSAGFSAQGRGHGSRGPRIAPATVRRQRVSAVTRRLRGRRDP</sequence>
<evidence type="ECO:0000256" key="1">
    <source>
        <dbReference type="SAM" id="MobiDB-lite"/>
    </source>
</evidence>
<proteinExistence type="predicted"/>
<feature type="non-terminal residue" evidence="2">
    <location>
        <position position="124"/>
    </location>
</feature>
<dbReference type="EMBL" id="AF039306">
    <property type="protein sequence ID" value="AAC04828.1"/>
    <property type="molecule type" value="Genomic_DNA"/>
</dbReference>